<feature type="domain" description="Transposase IS116/IS110/IS902 C-terminal" evidence="2">
    <location>
        <begin position="7"/>
        <end position="33"/>
    </location>
</feature>
<dbReference type="RefSeq" id="WP_425345803.1">
    <property type="nucleotide sequence ID" value="NZ_JBGUBD010000006.1"/>
</dbReference>
<evidence type="ECO:0000313" key="4">
    <source>
        <dbReference type="Proteomes" id="UP001575105"/>
    </source>
</evidence>
<evidence type="ECO:0000259" key="2">
    <source>
        <dbReference type="Pfam" id="PF02371"/>
    </source>
</evidence>
<accession>A0ABV4U7C1</accession>
<dbReference type="Pfam" id="PF02371">
    <property type="entry name" value="Transposase_20"/>
    <property type="match status" value="1"/>
</dbReference>
<dbReference type="InterPro" id="IPR003346">
    <property type="entry name" value="Transposase_20"/>
</dbReference>
<name>A0ABV4U7C1_9BACT</name>
<feature type="region of interest" description="Disordered" evidence="1">
    <location>
        <begin position="1"/>
        <end position="33"/>
    </location>
</feature>
<reference evidence="3 4" key="1">
    <citation type="submission" date="2024-08" db="EMBL/GenBank/DDBJ databases">
        <title>Whole-genome sequencing of halo(alkali)philic microorganisms from hypersaline lakes.</title>
        <authorList>
            <person name="Sorokin D.Y."/>
            <person name="Merkel A.Y."/>
            <person name="Messina E."/>
            <person name="Yakimov M."/>
        </authorList>
    </citation>
    <scope>NUCLEOTIDE SEQUENCE [LARGE SCALE GENOMIC DNA]</scope>
    <source>
        <strain evidence="3 4">AB-hyl4</strain>
    </source>
</reference>
<protein>
    <submittedName>
        <fullName evidence="3">Transposase</fullName>
    </submittedName>
</protein>
<evidence type="ECO:0000313" key="3">
    <source>
        <dbReference type="EMBL" id="MFA9478878.1"/>
    </source>
</evidence>
<comment type="caution">
    <text evidence="3">The sequence shown here is derived from an EMBL/GenBank/DDBJ whole genome shotgun (WGS) entry which is preliminary data.</text>
</comment>
<dbReference type="Proteomes" id="UP001575105">
    <property type="component" value="Unassembled WGS sequence"/>
</dbReference>
<dbReference type="EMBL" id="JBGUBD010000006">
    <property type="protein sequence ID" value="MFA9478878.1"/>
    <property type="molecule type" value="Genomic_DNA"/>
</dbReference>
<proteinExistence type="predicted"/>
<gene>
    <name evidence="3" type="ORF">ACERK3_11290</name>
</gene>
<evidence type="ECO:0000256" key="1">
    <source>
        <dbReference type="SAM" id="MobiDB-lite"/>
    </source>
</evidence>
<organism evidence="3 4">
    <name type="scientific">Natronomicrosphaera hydrolytica</name>
    <dbReference type="NCBI Taxonomy" id="3242702"/>
    <lineage>
        <taxon>Bacteria</taxon>
        <taxon>Pseudomonadati</taxon>
        <taxon>Planctomycetota</taxon>
        <taxon>Phycisphaerae</taxon>
        <taxon>Phycisphaerales</taxon>
        <taxon>Phycisphaeraceae</taxon>
        <taxon>Natronomicrosphaera</taxon>
    </lineage>
</organism>
<feature type="compositionally biased region" description="Polar residues" evidence="1">
    <location>
        <begin position="1"/>
        <end position="24"/>
    </location>
</feature>
<sequence length="33" mass="3695">MSAFTTRSFQSGDKQRTGPISKQGSPRLRWALV</sequence>
<keyword evidence="4" id="KW-1185">Reference proteome</keyword>